<dbReference type="PANTHER" id="PTHR43582">
    <property type="entry name" value="LINEARMYCIN RESISTANCE ATP-BINDING PROTEIN LNRL"/>
    <property type="match status" value="1"/>
</dbReference>
<dbReference type="AlphaFoldDB" id="A0A5C6AUK4"/>
<accession>A0A5C6AUK4</accession>
<dbReference type="EMBL" id="SJPN01000004">
    <property type="protein sequence ID" value="TWU02736.1"/>
    <property type="molecule type" value="Genomic_DNA"/>
</dbReference>
<name>A0A5C6AUK4_9BACT</name>
<dbReference type="GO" id="GO:0005524">
    <property type="term" value="F:ATP binding"/>
    <property type="evidence" value="ECO:0007669"/>
    <property type="project" value="UniProtKB-KW"/>
</dbReference>
<feature type="domain" description="ABC transporter" evidence="3">
    <location>
        <begin position="23"/>
        <end position="251"/>
    </location>
</feature>
<reference evidence="4 5" key="1">
    <citation type="submission" date="2019-02" db="EMBL/GenBank/DDBJ databases">
        <title>Deep-cultivation of Planctomycetes and their phenomic and genomic characterization uncovers novel biology.</title>
        <authorList>
            <person name="Wiegand S."/>
            <person name="Jogler M."/>
            <person name="Boedeker C."/>
            <person name="Pinto D."/>
            <person name="Vollmers J."/>
            <person name="Rivas-Marin E."/>
            <person name="Kohn T."/>
            <person name="Peeters S.H."/>
            <person name="Heuer A."/>
            <person name="Rast P."/>
            <person name="Oberbeckmann S."/>
            <person name="Bunk B."/>
            <person name="Jeske O."/>
            <person name="Meyerdierks A."/>
            <person name="Storesund J.E."/>
            <person name="Kallscheuer N."/>
            <person name="Luecker S."/>
            <person name="Lage O.M."/>
            <person name="Pohl T."/>
            <person name="Merkel B.J."/>
            <person name="Hornburger P."/>
            <person name="Mueller R.-W."/>
            <person name="Bruemmer F."/>
            <person name="Labrenz M."/>
            <person name="Spormann A.M."/>
            <person name="Op Den Camp H."/>
            <person name="Overmann J."/>
            <person name="Amann R."/>
            <person name="Jetten M.S.M."/>
            <person name="Mascher T."/>
            <person name="Medema M.H."/>
            <person name="Devos D.P."/>
            <person name="Kaster A.-K."/>
            <person name="Ovreas L."/>
            <person name="Rohde M."/>
            <person name="Galperin M.Y."/>
            <person name="Jogler C."/>
        </authorList>
    </citation>
    <scope>NUCLEOTIDE SEQUENCE [LARGE SCALE GENOMIC DNA]</scope>
    <source>
        <strain evidence="4 5">Pla52n</strain>
    </source>
</reference>
<gene>
    <name evidence="4" type="primary">yxlF_4</name>
    <name evidence="4" type="ORF">Pla52n_37950</name>
</gene>
<keyword evidence="5" id="KW-1185">Reference proteome</keyword>
<dbReference type="Pfam" id="PF00005">
    <property type="entry name" value="ABC_tran"/>
    <property type="match status" value="1"/>
</dbReference>
<dbReference type="Proteomes" id="UP000320176">
    <property type="component" value="Unassembled WGS sequence"/>
</dbReference>
<proteinExistence type="predicted"/>
<dbReference type="PANTHER" id="PTHR43582:SF2">
    <property type="entry name" value="LINEARMYCIN RESISTANCE ATP-BINDING PROTEIN LNRL"/>
    <property type="match status" value="1"/>
</dbReference>
<organism evidence="4 5">
    <name type="scientific">Stieleria varia</name>
    <dbReference type="NCBI Taxonomy" id="2528005"/>
    <lineage>
        <taxon>Bacteria</taxon>
        <taxon>Pseudomonadati</taxon>
        <taxon>Planctomycetota</taxon>
        <taxon>Planctomycetia</taxon>
        <taxon>Pirellulales</taxon>
        <taxon>Pirellulaceae</taxon>
        <taxon>Stieleria</taxon>
    </lineage>
</organism>
<dbReference type="SUPFAM" id="SSF52540">
    <property type="entry name" value="P-loop containing nucleoside triphosphate hydrolases"/>
    <property type="match status" value="1"/>
</dbReference>
<dbReference type="InterPro" id="IPR027417">
    <property type="entry name" value="P-loop_NTPase"/>
</dbReference>
<dbReference type="PROSITE" id="PS00211">
    <property type="entry name" value="ABC_TRANSPORTER_1"/>
    <property type="match status" value="1"/>
</dbReference>
<dbReference type="EC" id="3.6.3.-" evidence="4"/>
<dbReference type="GO" id="GO:0016887">
    <property type="term" value="F:ATP hydrolysis activity"/>
    <property type="evidence" value="ECO:0007669"/>
    <property type="project" value="InterPro"/>
</dbReference>
<dbReference type="InterPro" id="IPR003439">
    <property type="entry name" value="ABC_transporter-like_ATP-bd"/>
</dbReference>
<keyword evidence="4" id="KW-0378">Hydrolase</keyword>
<protein>
    <submittedName>
        <fullName evidence="4">Putative ABC transporter ATP-binding protein YxlF</fullName>
        <ecNumber evidence="4">3.6.3.-</ecNumber>
    </submittedName>
</protein>
<dbReference type="RefSeq" id="WP_231742090.1">
    <property type="nucleotide sequence ID" value="NZ_CP151726.1"/>
</dbReference>
<keyword evidence="2 4" id="KW-0067">ATP-binding</keyword>
<evidence type="ECO:0000256" key="1">
    <source>
        <dbReference type="ARBA" id="ARBA00022741"/>
    </source>
</evidence>
<evidence type="ECO:0000259" key="3">
    <source>
        <dbReference type="PROSITE" id="PS50893"/>
    </source>
</evidence>
<dbReference type="InterPro" id="IPR017871">
    <property type="entry name" value="ABC_transporter-like_CS"/>
</dbReference>
<sequence length="328" mass="36005">MLTENAANTIGPTDLIRSSHPALQINDLHKSFGSTEAVRGVSFTLAQGERLALLGPNGAGKTTLIRMIAGRTKPTSGSIKLLGEPIESPEARNSLGFVPQDLALYADLTARENLAAFGRFHGLRGRNLQDRVKWALQWTGLETRSRELVGSFSGGMKRRINLACGVLHQPNIILLDEPTVGVDPQSRQRIFTMLDELNENGTAILLTTHHLDEAQQSTDRIVIVDKGEVIADGDLEYLIDQTLGSSRMVRVKLSEPITEPLPIWGTRAGRVGKTGERAFDTRIEDIALQLAPLIDAVRSHGYEVTDLEIHSPTLHHVFLHLTGNELRD</sequence>
<evidence type="ECO:0000313" key="5">
    <source>
        <dbReference type="Proteomes" id="UP000320176"/>
    </source>
</evidence>
<dbReference type="SMART" id="SM00382">
    <property type="entry name" value="AAA"/>
    <property type="match status" value="1"/>
</dbReference>
<dbReference type="PROSITE" id="PS50893">
    <property type="entry name" value="ABC_TRANSPORTER_2"/>
    <property type="match status" value="1"/>
</dbReference>
<dbReference type="Gene3D" id="3.40.50.300">
    <property type="entry name" value="P-loop containing nucleotide triphosphate hydrolases"/>
    <property type="match status" value="1"/>
</dbReference>
<comment type="caution">
    <text evidence="4">The sequence shown here is derived from an EMBL/GenBank/DDBJ whole genome shotgun (WGS) entry which is preliminary data.</text>
</comment>
<keyword evidence="1" id="KW-0547">Nucleotide-binding</keyword>
<evidence type="ECO:0000256" key="2">
    <source>
        <dbReference type="ARBA" id="ARBA00022840"/>
    </source>
</evidence>
<dbReference type="CDD" id="cd03230">
    <property type="entry name" value="ABC_DR_subfamily_A"/>
    <property type="match status" value="1"/>
</dbReference>
<dbReference type="InterPro" id="IPR003593">
    <property type="entry name" value="AAA+_ATPase"/>
</dbReference>
<evidence type="ECO:0000313" key="4">
    <source>
        <dbReference type="EMBL" id="TWU02736.1"/>
    </source>
</evidence>